<gene>
    <name evidence="1" type="ordered locus">PERMA_1315</name>
</gene>
<name>C0QQZ0_PERMH</name>
<dbReference type="PaxDb" id="123214-PERMA_1315"/>
<proteinExistence type="predicted"/>
<dbReference type="Proteomes" id="UP000001366">
    <property type="component" value="Chromosome"/>
</dbReference>
<evidence type="ECO:0000313" key="1">
    <source>
        <dbReference type="EMBL" id="ACO03409.1"/>
    </source>
</evidence>
<protein>
    <submittedName>
        <fullName evidence="1">Uncharacterized protein</fullName>
    </submittedName>
</protein>
<keyword evidence="2" id="KW-1185">Reference proteome</keyword>
<dbReference type="AlphaFoldDB" id="C0QQZ0"/>
<dbReference type="KEGG" id="pmx:PERMA_1315"/>
<dbReference type="HOGENOM" id="CLU_3156067_0_0_0"/>
<evidence type="ECO:0000313" key="2">
    <source>
        <dbReference type="Proteomes" id="UP000001366"/>
    </source>
</evidence>
<sequence length="48" mass="5702">MLEYDENVDKYIEQPIEILGEVNNRKVIYIPDVYIIYKNGKEVIGEIK</sequence>
<accession>C0QQZ0</accession>
<organism evidence="1 2">
    <name type="scientific">Persephonella marina (strain DSM 14350 / EX-H1)</name>
    <dbReference type="NCBI Taxonomy" id="123214"/>
    <lineage>
        <taxon>Bacteria</taxon>
        <taxon>Pseudomonadati</taxon>
        <taxon>Aquificota</taxon>
        <taxon>Aquificia</taxon>
        <taxon>Aquificales</taxon>
        <taxon>Hydrogenothermaceae</taxon>
        <taxon>Persephonella</taxon>
    </lineage>
</organism>
<reference evidence="1 2" key="1">
    <citation type="journal article" date="2009" name="J. Bacteriol.">
        <title>Complete and draft genome sequences of six members of the Aquificales.</title>
        <authorList>
            <person name="Reysenbach A.L."/>
            <person name="Hamamura N."/>
            <person name="Podar M."/>
            <person name="Griffiths E."/>
            <person name="Ferreira S."/>
            <person name="Hochstein R."/>
            <person name="Heidelberg J."/>
            <person name="Johnson J."/>
            <person name="Mead D."/>
            <person name="Pohorille A."/>
            <person name="Sarmiento M."/>
            <person name="Schweighofer K."/>
            <person name="Seshadri R."/>
            <person name="Voytek M.A."/>
        </authorList>
    </citation>
    <scope>NUCLEOTIDE SEQUENCE [LARGE SCALE GENOMIC DNA]</scope>
    <source>
        <strain evidence="2">DSM 14350 / EX-H1</strain>
    </source>
</reference>
<dbReference type="EMBL" id="CP001230">
    <property type="protein sequence ID" value="ACO03409.1"/>
    <property type="molecule type" value="Genomic_DNA"/>
</dbReference>
<dbReference type="RefSeq" id="WP_012675648.1">
    <property type="nucleotide sequence ID" value="NC_012440.1"/>
</dbReference>